<feature type="chain" id="PRO_5047291018" evidence="2">
    <location>
        <begin position="20"/>
        <end position="191"/>
    </location>
</feature>
<feature type="compositionally biased region" description="Low complexity" evidence="1">
    <location>
        <begin position="86"/>
        <end position="98"/>
    </location>
</feature>
<dbReference type="RefSeq" id="WP_213819993.1">
    <property type="nucleotide sequence ID" value="NZ_JAAMFI010000002.1"/>
</dbReference>
<proteinExistence type="predicted"/>
<sequence>MMFNKILLTSVAVVGLALTAVNSQFNNSKSTTDQAVKVSGSVNGQTVKTAVSSLDNIKSLETSAANQEVASNDDAQAEDTQEDTSADTSSSNDNTTAAQVTTVSAPVQTVTEATGDINWLIQRESSGNVNASNGSFYGIGQLSPSAYATYAAGQDYVGNYAVQLQAMQGYIAARYGTVANAISHFQSNGWY</sequence>
<feature type="compositionally biased region" description="Polar residues" evidence="1">
    <location>
        <begin position="64"/>
        <end position="74"/>
    </location>
</feature>
<feature type="signal peptide" evidence="2">
    <location>
        <begin position="1"/>
        <end position="19"/>
    </location>
</feature>
<evidence type="ECO:0000313" key="3">
    <source>
        <dbReference type="EMBL" id="MBS9335410.1"/>
    </source>
</evidence>
<feature type="region of interest" description="Disordered" evidence="1">
    <location>
        <begin position="64"/>
        <end position="100"/>
    </location>
</feature>
<protein>
    <submittedName>
        <fullName evidence="3">Peptidoglycan-binding protein</fullName>
    </submittedName>
</protein>
<accession>A0ABS5QQE1</accession>
<keyword evidence="4" id="KW-1185">Reference proteome</keyword>
<comment type="caution">
    <text evidence="3">The sequence shown here is derived from an EMBL/GenBank/DDBJ whole genome shotgun (WGS) entry which is preliminary data.</text>
</comment>
<keyword evidence="2" id="KW-0732">Signal</keyword>
<gene>
    <name evidence="3" type="ORF">G6R27_05140</name>
</gene>
<evidence type="ECO:0000313" key="4">
    <source>
        <dbReference type="Proteomes" id="UP001519418"/>
    </source>
</evidence>
<dbReference type="EMBL" id="JAAMFI010000002">
    <property type="protein sequence ID" value="MBS9335410.1"/>
    <property type="molecule type" value="Genomic_DNA"/>
</dbReference>
<dbReference type="Proteomes" id="UP001519418">
    <property type="component" value="Unassembled WGS sequence"/>
</dbReference>
<reference evidence="3 4" key="1">
    <citation type="submission" date="2020-02" db="EMBL/GenBank/DDBJ databases">
        <title>Fructobacillus sp. isolated from paper mulberry of Taiwan.</title>
        <authorList>
            <person name="Lin S.-T."/>
        </authorList>
    </citation>
    <scope>NUCLEOTIDE SEQUENCE [LARGE SCALE GENOMIC DNA]</scope>
    <source>
        <strain evidence="3 4">M1-10</strain>
    </source>
</reference>
<feature type="compositionally biased region" description="Acidic residues" evidence="1">
    <location>
        <begin position="75"/>
        <end position="85"/>
    </location>
</feature>
<organism evidence="3 4">
    <name type="scientific">Fructobacillus papyriferae</name>
    <dbReference type="NCBI Taxonomy" id="2713171"/>
    <lineage>
        <taxon>Bacteria</taxon>
        <taxon>Bacillati</taxon>
        <taxon>Bacillota</taxon>
        <taxon>Bacilli</taxon>
        <taxon>Lactobacillales</taxon>
        <taxon>Lactobacillaceae</taxon>
        <taxon>Fructobacillus</taxon>
    </lineage>
</organism>
<name>A0ABS5QQE1_9LACO</name>
<evidence type="ECO:0000256" key="1">
    <source>
        <dbReference type="SAM" id="MobiDB-lite"/>
    </source>
</evidence>
<evidence type="ECO:0000256" key="2">
    <source>
        <dbReference type="SAM" id="SignalP"/>
    </source>
</evidence>